<dbReference type="EMBL" id="JYIU01000044">
    <property type="protein sequence ID" value="KJL20126.1"/>
    <property type="molecule type" value="Genomic_DNA"/>
</dbReference>
<keyword evidence="1" id="KW-1133">Transmembrane helix</keyword>
<feature type="transmembrane region" description="Helical" evidence="1">
    <location>
        <begin position="68"/>
        <end position="89"/>
    </location>
</feature>
<dbReference type="AlphaFoldDB" id="A0A0F0KLG9"/>
<keyword evidence="1" id="KW-0472">Membrane</keyword>
<feature type="transmembrane region" description="Helical" evidence="1">
    <location>
        <begin position="12"/>
        <end position="30"/>
    </location>
</feature>
<proteinExistence type="predicted"/>
<feature type="transmembrane region" description="Helical" evidence="1">
    <location>
        <begin position="36"/>
        <end position="56"/>
    </location>
</feature>
<evidence type="ECO:0000256" key="1">
    <source>
        <dbReference type="SAM" id="Phobius"/>
    </source>
</evidence>
<comment type="caution">
    <text evidence="2">The sequence shown here is derived from an EMBL/GenBank/DDBJ whole genome shotgun (WGS) entry which is preliminary data.</text>
</comment>
<dbReference type="RefSeq" id="WP_045254635.1">
    <property type="nucleotide sequence ID" value="NZ_CAKKLS010000016.1"/>
</dbReference>
<evidence type="ECO:0000313" key="3">
    <source>
        <dbReference type="Proteomes" id="UP000033572"/>
    </source>
</evidence>
<dbReference type="Proteomes" id="UP000033572">
    <property type="component" value="Unassembled WGS sequence"/>
</dbReference>
<accession>A0A0F0KLG9</accession>
<reference evidence="2 3" key="1">
    <citation type="submission" date="2015-02" db="EMBL/GenBank/DDBJ databases">
        <title>Draft genome sequences of ten Microbacterium spp. with emphasis on heavy metal contaminated environments.</title>
        <authorList>
            <person name="Corretto E."/>
        </authorList>
    </citation>
    <scope>NUCLEOTIDE SEQUENCE [LARGE SCALE GENOMIC DNA]</scope>
    <source>
        <strain evidence="2 3">DSM 12966</strain>
    </source>
</reference>
<protein>
    <submittedName>
        <fullName evidence="2">Uncharacterized protein</fullName>
    </submittedName>
</protein>
<dbReference type="KEGG" id="mfol:DXT68_10000"/>
<feature type="transmembrane region" description="Helical" evidence="1">
    <location>
        <begin position="115"/>
        <end position="133"/>
    </location>
</feature>
<gene>
    <name evidence="2" type="ORF">RN50_02306</name>
</gene>
<organism evidence="2 3">
    <name type="scientific">Microbacterium foliorum</name>
    <dbReference type="NCBI Taxonomy" id="104336"/>
    <lineage>
        <taxon>Bacteria</taxon>
        <taxon>Bacillati</taxon>
        <taxon>Actinomycetota</taxon>
        <taxon>Actinomycetes</taxon>
        <taxon>Micrococcales</taxon>
        <taxon>Microbacteriaceae</taxon>
        <taxon>Microbacterium</taxon>
    </lineage>
</organism>
<evidence type="ECO:0000313" key="2">
    <source>
        <dbReference type="EMBL" id="KJL20126.1"/>
    </source>
</evidence>
<sequence length="201" mass="21053">MTESRKPAVVRGFAASSLAIFTALAGHLTGGGAMPGPLGIVVPWLLSVMICVLLAGRRLSLARMSLSVVLSQFLFHVLFVLGTVTPSGVSAPHVHGGPVVIPAGPGISEAVVADGSMWIGHGIAALVTVLALHRGERLILALRTLSGQAVRWMRRRLDAALVRPALPAFVRTRGEFLLRRASAPVHLTTLRGRAPPAIPAI</sequence>
<dbReference type="PATRIC" id="fig|104336.4.peg.2347"/>
<keyword evidence="1" id="KW-0812">Transmembrane</keyword>
<dbReference type="GeneID" id="94444726"/>
<name>A0A0F0KLG9_9MICO</name>
<keyword evidence="3" id="KW-1185">Reference proteome</keyword>